<organism evidence="1 2">
    <name type="scientific">Nitrospira moscoviensis</name>
    <dbReference type="NCBI Taxonomy" id="42253"/>
    <lineage>
        <taxon>Bacteria</taxon>
        <taxon>Pseudomonadati</taxon>
        <taxon>Nitrospirota</taxon>
        <taxon>Nitrospiria</taxon>
        <taxon>Nitrospirales</taxon>
        <taxon>Nitrospiraceae</taxon>
        <taxon>Nitrospira</taxon>
    </lineage>
</organism>
<dbReference type="AlphaFoldDB" id="A0A0K2GG07"/>
<proteinExistence type="predicted"/>
<dbReference type="InterPro" id="IPR029063">
    <property type="entry name" value="SAM-dependent_MTases_sf"/>
</dbReference>
<name>A0A0K2GG07_NITMO</name>
<dbReference type="KEGG" id="nmv:NITMOv2_3496"/>
<evidence type="ECO:0000313" key="2">
    <source>
        <dbReference type="Proteomes" id="UP000069205"/>
    </source>
</evidence>
<dbReference type="EMBL" id="CP011801">
    <property type="protein sequence ID" value="ALA59888.1"/>
    <property type="molecule type" value="Genomic_DNA"/>
</dbReference>
<dbReference type="Proteomes" id="UP000069205">
    <property type="component" value="Chromosome"/>
</dbReference>
<sequence>MKSDLRELYQEGGLAGFTKKLLNVGQRMLANSLTNIYFYITPSGTFQFSTHHLKYFRHTYNLAYQNERTVEIPIAEWFLRAQKCDARILEVGNVLRNYGFSQRRDILDKYDAAPGLINMDVVDFLPEQKYDAIISISTLEHVGWDEPEHDPGKIPAAIKNLRDKCLSPGGTMLVTLPLGYNPFFDEYLERGGTLFSECYYLKRVSVDNRWEQTEYSKVSGAKFGEPYNNANAMFIGIVRPW</sequence>
<evidence type="ECO:0008006" key="3">
    <source>
        <dbReference type="Google" id="ProtNLM"/>
    </source>
</evidence>
<dbReference type="Gene3D" id="3.40.50.150">
    <property type="entry name" value="Vaccinia Virus protein VP39"/>
    <property type="match status" value="1"/>
</dbReference>
<gene>
    <name evidence="1" type="ORF">NITMOv2_3496</name>
</gene>
<protein>
    <recommendedName>
        <fullName evidence="3">Methyltransferase type 11 domain-containing protein</fullName>
    </recommendedName>
</protein>
<dbReference type="SUPFAM" id="SSF53335">
    <property type="entry name" value="S-adenosyl-L-methionine-dependent methyltransferases"/>
    <property type="match status" value="1"/>
</dbReference>
<dbReference type="PATRIC" id="fig|42253.5.peg.3448"/>
<dbReference type="OrthoDB" id="9780415at2"/>
<keyword evidence="2" id="KW-1185">Reference proteome</keyword>
<reference evidence="1 2" key="1">
    <citation type="journal article" date="2015" name="Proc. Natl. Acad. Sci. U.S.A.">
        <title>Expanded metabolic versatility of ubiquitous nitrite-oxidizing bacteria from the genus Nitrospira.</title>
        <authorList>
            <person name="Koch H."/>
            <person name="Lucker S."/>
            <person name="Albertsen M."/>
            <person name="Kitzinger K."/>
            <person name="Herbold C."/>
            <person name="Spieck E."/>
            <person name="Nielsen P.H."/>
            <person name="Wagner M."/>
            <person name="Daims H."/>
        </authorList>
    </citation>
    <scope>NUCLEOTIDE SEQUENCE [LARGE SCALE GENOMIC DNA]</scope>
    <source>
        <strain evidence="1 2">NSP M-1</strain>
    </source>
</reference>
<dbReference type="RefSeq" id="WP_053380828.1">
    <property type="nucleotide sequence ID" value="NZ_CP011801.1"/>
</dbReference>
<dbReference type="STRING" id="42253.NITMOv2_3496"/>
<accession>A0A0K2GG07</accession>
<evidence type="ECO:0000313" key="1">
    <source>
        <dbReference type="EMBL" id="ALA59888.1"/>
    </source>
</evidence>